<evidence type="ECO:0000313" key="4">
    <source>
        <dbReference type="Proteomes" id="UP000435357"/>
    </source>
</evidence>
<dbReference type="AlphaFoldDB" id="A0A6N6MCR0"/>
<dbReference type="RefSeq" id="WP_151166835.1">
    <property type="nucleotide sequence ID" value="NZ_WACR01000003.1"/>
</dbReference>
<evidence type="ECO:0000256" key="1">
    <source>
        <dbReference type="SAM" id="SignalP"/>
    </source>
</evidence>
<name>A0A6N6MCR0_9FLAO</name>
<comment type="caution">
    <text evidence="3">The sequence shown here is derived from an EMBL/GenBank/DDBJ whole genome shotgun (WGS) entry which is preliminary data.</text>
</comment>
<proteinExistence type="predicted"/>
<feature type="signal peptide" evidence="1">
    <location>
        <begin position="1"/>
        <end position="21"/>
    </location>
</feature>
<reference evidence="3 4" key="1">
    <citation type="submission" date="2019-09" db="EMBL/GenBank/DDBJ databases">
        <title>Genomes of Cryomorphaceae.</title>
        <authorList>
            <person name="Bowman J.P."/>
        </authorList>
    </citation>
    <scope>NUCLEOTIDE SEQUENCE [LARGE SCALE GENOMIC DNA]</scope>
    <source>
        <strain evidence="3 4">KCTC 52047</strain>
    </source>
</reference>
<keyword evidence="4" id="KW-1185">Reference proteome</keyword>
<protein>
    <recommendedName>
        <fullName evidence="2">DUF5683 domain-containing protein</fullName>
    </recommendedName>
</protein>
<feature type="chain" id="PRO_5026808314" description="DUF5683 domain-containing protein" evidence="1">
    <location>
        <begin position="22"/>
        <end position="187"/>
    </location>
</feature>
<sequence length="187" mass="20793">MKLLKAITVLTILLLPLFSAAQDSASVSKGSDRDTNAYVPTKSPKKATIMSAILPGAGQVYNEKYWKVPIIYGGFGVAAYLANRYTNQYNLYRDAYREASDPNGTSPFPNVTPAAIRDTRDTYRQWMELSYISIGIIYIFQIVDANVDAHLYDFDVSDDLSLNLQPNMQPAGFNRTATGFKVTLTIK</sequence>
<dbReference type="EMBL" id="WACR01000003">
    <property type="protein sequence ID" value="KAB1065178.1"/>
    <property type="molecule type" value="Genomic_DNA"/>
</dbReference>
<organism evidence="3 4">
    <name type="scientific">Salibacter halophilus</name>
    <dbReference type="NCBI Taxonomy" id="1803916"/>
    <lineage>
        <taxon>Bacteria</taxon>
        <taxon>Pseudomonadati</taxon>
        <taxon>Bacteroidota</taxon>
        <taxon>Flavobacteriia</taxon>
        <taxon>Flavobacteriales</taxon>
        <taxon>Salibacteraceae</taxon>
        <taxon>Salibacter</taxon>
    </lineage>
</organism>
<gene>
    <name evidence="3" type="ORF">F3059_04285</name>
</gene>
<dbReference type="OrthoDB" id="9813910at2"/>
<evidence type="ECO:0000259" key="2">
    <source>
        <dbReference type="Pfam" id="PF18935"/>
    </source>
</evidence>
<keyword evidence="1" id="KW-0732">Signal</keyword>
<dbReference type="Pfam" id="PF18935">
    <property type="entry name" value="DUF5683"/>
    <property type="match status" value="1"/>
</dbReference>
<dbReference type="InterPro" id="IPR043738">
    <property type="entry name" value="DUF5683"/>
</dbReference>
<accession>A0A6N6MCR0</accession>
<dbReference type="Proteomes" id="UP000435357">
    <property type="component" value="Unassembled WGS sequence"/>
</dbReference>
<feature type="domain" description="DUF5683" evidence="2">
    <location>
        <begin position="42"/>
        <end position="185"/>
    </location>
</feature>
<evidence type="ECO:0000313" key="3">
    <source>
        <dbReference type="EMBL" id="KAB1065178.1"/>
    </source>
</evidence>